<reference evidence="2" key="1">
    <citation type="submission" date="2018-02" db="EMBL/GenBank/DDBJ databases">
        <title>Genome sequence of Candidatus Liberibacter europaeus.</title>
        <authorList>
            <person name="Frampton R.A."/>
            <person name="Thompson S.M."/>
            <person name="David C."/>
            <person name="Addison S.M."/>
            <person name="Smith G.R."/>
        </authorList>
    </citation>
    <scope>NUCLEOTIDE SEQUENCE [LARGE SCALE GENOMIC DNA]</scope>
</reference>
<dbReference type="Proteomes" id="UP000240811">
    <property type="component" value="Unassembled WGS sequence"/>
</dbReference>
<name>A0A2T4VWB6_9HYPH</name>
<gene>
    <name evidence="1" type="ORF">C4617_05825</name>
</gene>
<dbReference type="EMBL" id="PSQJ01000014">
    <property type="protein sequence ID" value="PTL86069.1"/>
    <property type="molecule type" value="Genomic_DNA"/>
</dbReference>
<proteinExistence type="predicted"/>
<sequence length="97" mass="11568">MKDYITVIIPKTIQKKQIDSLPKEIKKSFFLTYLSIVNGDISKLRKLHGMERSFTVTFRHSYRMILLRKSATLYKVTWVSHRKDAYNKSLELKQINF</sequence>
<dbReference type="AlphaFoldDB" id="A0A2T4VWB6"/>
<comment type="caution">
    <text evidence="1">The sequence shown here is derived from an EMBL/GenBank/DDBJ whole genome shotgun (WGS) entry which is preliminary data.</text>
</comment>
<organism evidence="1 2">
    <name type="scientific">Candidatus Liberibacter europaeus</name>
    <dbReference type="NCBI Taxonomy" id="744859"/>
    <lineage>
        <taxon>Bacteria</taxon>
        <taxon>Pseudomonadati</taxon>
        <taxon>Pseudomonadota</taxon>
        <taxon>Alphaproteobacteria</taxon>
        <taxon>Hyphomicrobiales</taxon>
        <taxon>Rhizobiaceae</taxon>
        <taxon>Liberibacter</taxon>
    </lineage>
</organism>
<accession>A0A2T4VWB6</accession>
<evidence type="ECO:0000313" key="1">
    <source>
        <dbReference type="EMBL" id="PTL86069.1"/>
    </source>
</evidence>
<evidence type="ECO:0000313" key="2">
    <source>
        <dbReference type="Proteomes" id="UP000240811"/>
    </source>
</evidence>
<protein>
    <submittedName>
        <fullName evidence="1">Uncharacterized protein</fullName>
    </submittedName>
</protein>